<protein>
    <submittedName>
        <fullName evidence="1">Uncharacterized protein</fullName>
    </submittedName>
</protein>
<dbReference type="GeneID" id="25416662"/>
<dbReference type="Proteomes" id="UP000027730">
    <property type="component" value="Unassembled WGS sequence"/>
</dbReference>
<dbReference type="AlphaFoldDB" id="A0A074WRQ5"/>
<reference evidence="1 2" key="1">
    <citation type="journal article" date="2014" name="BMC Genomics">
        <title>Genome sequencing of four Aureobasidium pullulans varieties: biotechnological potential, stress tolerance, and description of new species.</title>
        <authorList>
            <person name="Gostin Ar C."/>
            <person name="Ohm R.A."/>
            <person name="Kogej T."/>
            <person name="Sonjak S."/>
            <person name="Turk M."/>
            <person name="Zajc J."/>
            <person name="Zalar P."/>
            <person name="Grube M."/>
            <person name="Sun H."/>
            <person name="Han J."/>
            <person name="Sharma A."/>
            <person name="Chiniquy J."/>
            <person name="Ngan C.Y."/>
            <person name="Lipzen A."/>
            <person name="Barry K."/>
            <person name="Grigoriev I.V."/>
            <person name="Gunde-Cimerman N."/>
        </authorList>
    </citation>
    <scope>NUCLEOTIDE SEQUENCE [LARGE SCALE GENOMIC DNA]</scope>
    <source>
        <strain evidence="1 2">CBS 147.97</strain>
    </source>
</reference>
<keyword evidence="2" id="KW-1185">Reference proteome</keyword>
<dbReference type="HOGENOM" id="CLU_2922240_0_0_1"/>
<evidence type="ECO:0000313" key="2">
    <source>
        <dbReference type="Proteomes" id="UP000027730"/>
    </source>
</evidence>
<evidence type="ECO:0000313" key="1">
    <source>
        <dbReference type="EMBL" id="KEQ74264.1"/>
    </source>
</evidence>
<accession>A0A074WRQ5</accession>
<organism evidence="1 2">
    <name type="scientific">Aureobasidium namibiae CBS 147.97</name>
    <dbReference type="NCBI Taxonomy" id="1043004"/>
    <lineage>
        <taxon>Eukaryota</taxon>
        <taxon>Fungi</taxon>
        <taxon>Dikarya</taxon>
        <taxon>Ascomycota</taxon>
        <taxon>Pezizomycotina</taxon>
        <taxon>Dothideomycetes</taxon>
        <taxon>Dothideomycetidae</taxon>
        <taxon>Dothideales</taxon>
        <taxon>Saccotheciaceae</taxon>
        <taxon>Aureobasidium</taxon>
    </lineage>
</organism>
<dbReference type="EMBL" id="KL584707">
    <property type="protein sequence ID" value="KEQ74264.1"/>
    <property type="molecule type" value="Genomic_DNA"/>
</dbReference>
<dbReference type="RefSeq" id="XP_013428768.1">
    <property type="nucleotide sequence ID" value="XM_013573314.1"/>
</dbReference>
<sequence length="61" mass="6958">MPNEEEDEADAADADYEDRIVKITGIPLREEIFEILEETIDDLTGHGQDDELERIKTSLLP</sequence>
<name>A0A074WRQ5_9PEZI</name>
<proteinExistence type="predicted"/>
<gene>
    <name evidence="1" type="ORF">M436DRAFT_80705</name>
</gene>